<evidence type="ECO:0000256" key="1">
    <source>
        <dbReference type="SAM" id="MobiDB-lite"/>
    </source>
</evidence>
<dbReference type="GO" id="GO:0004519">
    <property type="term" value="F:endonuclease activity"/>
    <property type="evidence" value="ECO:0007669"/>
    <property type="project" value="InterPro"/>
</dbReference>
<dbReference type="PANTHER" id="PTHR34413:SF2">
    <property type="entry name" value="PROPHAGE TAIL FIBER ASSEMBLY PROTEIN HOMOLOG TFAE-RELATED"/>
    <property type="match status" value="1"/>
</dbReference>
<feature type="domain" description="Terminase large subunit GpA endonuclease" evidence="3">
    <location>
        <begin position="342"/>
        <end position="650"/>
    </location>
</feature>
<dbReference type="Pfam" id="PF20454">
    <property type="entry name" value="GpA_nuclease"/>
    <property type="match status" value="1"/>
</dbReference>
<name>A0A843YCP6_9RHOB</name>
<dbReference type="AlphaFoldDB" id="A0A843YCP6"/>
<sequence length="711" mass="78494">MAKANDALFDIEPLPPFSRATKAIRSALPSIRPRARVSVLDTAPRRLIKSGGQWVKWRPDVAPYMNEPMEVVTSRRFDSIAFVGPARSSKSEGLVMNPLAHAILAQPRVVAVFSPTKGAAQEWSEGALDELIKNSPDLRERLAKGKGADNVFTKKFRGGMRLTIDWPVKDKLAQRSIALVVGTDYDAFPADIGRNAEGMGEGSAFGLMRKRTEDAGSRAMTIIESSPRYPVIDETWTPSTPHEAPPVSGGIVPIYNSGSRGRLYWQCHDCHEHFEPRFERLQFPEAGSPLERGAAAYMACPHCGSVMEARHKAELNLAAKWLHEDTNGELVPLADLTREVATASYWLPGPAAALAPWSRIVSRHIEAEEEHSKTGGEGGLKSVTNTELGLPYLPRARSVSAGLTVEVLKEAATDHAWQVAPEGTAFLTAAIDVQKGKFVCQVEAWTLDLERVVIDRFDIVNPPETAPHHEGRGIRPDRYGEDWDAILPLMEKTYPSATGGYALKVLAIVCDLRGEPGVTPRARDFYRKCRLLHPNRFYLAMGKGGDRPPRAALKYPDTAHRGKEHVARDVPAIEAGTDKLKDEVAASLMQEFGGSRKLNVPKYASHEVFEEFCAERRYDDGWAKRPGVQRNEALDLSVYSLALVIVLEAEAINRENPPLWALPGPGNLMAITYTDEDGQTKTGTLTEPKPTPTEQPAKAPQWKVKRARRKW</sequence>
<gene>
    <name evidence="4" type="ORF">GFB49_11595</name>
</gene>
<evidence type="ECO:0000313" key="4">
    <source>
        <dbReference type="EMBL" id="MQQ09100.1"/>
    </source>
</evidence>
<comment type="caution">
    <text evidence="4">The sequence shown here is derived from an EMBL/GenBank/DDBJ whole genome shotgun (WGS) entry which is preliminary data.</text>
</comment>
<protein>
    <recommendedName>
        <fullName evidence="6">Phage terminase large subunit (GpA)</fullName>
    </recommendedName>
</protein>
<accession>A0A843YCP6</accession>
<evidence type="ECO:0000259" key="2">
    <source>
        <dbReference type="Pfam" id="PF05876"/>
    </source>
</evidence>
<dbReference type="GO" id="GO:0016887">
    <property type="term" value="F:ATP hydrolysis activity"/>
    <property type="evidence" value="ECO:0007669"/>
    <property type="project" value="InterPro"/>
</dbReference>
<feature type="domain" description="Phage terminase large subunit GpA ATPase" evidence="2">
    <location>
        <begin position="52"/>
        <end position="321"/>
    </location>
</feature>
<proteinExistence type="predicted"/>
<dbReference type="EMBL" id="WIBF01000006">
    <property type="protein sequence ID" value="MQQ09100.1"/>
    <property type="molecule type" value="Genomic_DNA"/>
</dbReference>
<dbReference type="InterPro" id="IPR051220">
    <property type="entry name" value="TFA_Chaperone"/>
</dbReference>
<dbReference type="InterPro" id="IPR046453">
    <property type="entry name" value="GpA_ATPase"/>
</dbReference>
<dbReference type="PANTHER" id="PTHR34413">
    <property type="entry name" value="PROPHAGE TAIL FIBER ASSEMBLY PROTEIN HOMOLOG TFAE-RELATED-RELATED"/>
    <property type="match status" value="1"/>
</dbReference>
<keyword evidence="5" id="KW-1185">Reference proteome</keyword>
<dbReference type="Pfam" id="PF05876">
    <property type="entry name" value="GpA_ATPase"/>
    <property type="match status" value="1"/>
</dbReference>
<organism evidence="4 5">
    <name type="scientific">Tritonibacter litoralis</name>
    <dbReference type="NCBI Taxonomy" id="2662264"/>
    <lineage>
        <taxon>Bacteria</taxon>
        <taxon>Pseudomonadati</taxon>
        <taxon>Pseudomonadota</taxon>
        <taxon>Alphaproteobacteria</taxon>
        <taxon>Rhodobacterales</taxon>
        <taxon>Paracoccaceae</taxon>
        <taxon>Tritonibacter</taxon>
    </lineage>
</organism>
<dbReference type="InterPro" id="IPR046454">
    <property type="entry name" value="GpA_endonuclease"/>
</dbReference>
<evidence type="ECO:0000313" key="5">
    <source>
        <dbReference type="Proteomes" id="UP000444174"/>
    </source>
</evidence>
<reference evidence="4 5" key="1">
    <citation type="submission" date="2019-10" db="EMBL/GenBank/DDBJ databases">
        <title>Epibacterium sp. nov., isolated from seawater.</title>
        <authorList>
            <person name="Zhang X."/>
            <person name="Li N."/>
        </authorList>
    </citation>
    <scope>NUCLEOTIDE SEQUENCE [LARGE SCALE GENOMIC DNA]</scope>
    <source>
        <strain evidence="4 5">SM1979</strain>
    </source>
</reference>
<feature type="region of interest" description="Disordered" evidence="1">
    <location>
        <begin position="678"/>
        <end position="711"/>
    </location>
</feature>
<evidence type="ECO:0008006" key="6">
    <source>
        <dbReference type="Google" id="ProtNLM"/>
    </source>
</evidence>
<dbReference type="RefSeq" id="WP_153216043.1">
    <property type="nucleotide sequence ID" value="NZ_WIBF01000006.1"/>
</dbReference>
<dbReference type="Proteomes" id="UP000444174">
    <property type="component" value="Unassembled WGS sequence"/>
</dbReference>
<evidence type="ECO:0000259" key="3">
    <source>
        <dbReference type="Pfam" id="PF20454"/>
    </source>
</evidence>